<dbReference type="FunFam" id="1.10.10.10:FF:000322">
    <property type="entry name" value="Probable disease resistance protein At1g63360"/>
    <property type="match status" value="1"/>
</dbReference>
<keyword evidence="13" id="KW-1185">Reference proteome</keyword>
<dbReference type="eggNOG" id="KOG4658">
    <property type="taxonomic scope" value="Eukaryota"/>
</dbReference>
<evidence type="ECO:0000256" key="10">
    <source>
        <dbReference type="ARBA" id="ARBA00022840"/>
    </source>
</evidence>
<keyword evidence="6" id="KW-0381">Hypersensitive response</keyword>
<dbReference type="Gene3D" id="1.10.10.10">
    <property type="entry name" value="Winged helix-like DNA-binding domain superfamily/Winged helix DNA-binding domain"/>
    <property type="match status" value="1"/>
</dbReference>
<reference evidence="14" key="2">
    <citation type="submission" date="2025-08" db="UniProtKB">
        <authorList>
            <consortium name="RefSeq"/>
        </authorList>
    </citation>
    <scope>IDENTIFICATION</scope>
    <source>
        <tissue evidence="14">Leaf</tissue>
    </source>
</reference>
<dbReference type="InterPro" id="IPR058922">
    <property type="entry name" value="WHD_DRP"/>
</dbReference>
<dbReference type="InterPro" id="IPR044974">
    <property type="entry name" value="Disease_R_plants"/>
</dbReference>
<evidence type="ECO:0000256" key="1">
    <source>
        <dbReference type="ARBA" id="ARBA00002074"/>
    </source>
</evidence>
<evidence type="ECO:0000256" key="4">
    <source>
        <dbReference type="ARBA" id="ARBA00022490"/>
    </source>
</evidence>
<dbReference type="Gene3D" id="3.40.50.300">
    <property type="entry name" value="P-loop containing nucleotide triphosphate hydrolases"/>
    <property type="match status" value="1"/>
</dbReference>
<evidence type="ECO:0000256" key="8">
    <source>
        <dbReference type="ARBA" id="ARBA00022741"/>
    </source>
</evidence>
<accession>A0A1U7WH54</accession>
<keyword evidence="8" id="KW-0547">Nucleotide-binding</keyword>
<dbReference type="KEGG" id="nsy:104224093"/>
<name>A0A1U7WH54_NICSY</name>
<evidence type="ECO:0000313" key="13">
    <source>
        <dbReference type="Proteomes" id="UP000189701"/>
    </source>
</evidence>
<dbReference type="GO" id="GO:0009626">
    <property type="term" value="P:plant-type hypersensitive response"/>
    <property type="evidence" value="ECO:0007669"/>
    <property type="project" value="UniProtKB-KW"/>
</dbReference>
<keyword evidence="7" id="KW-0677">Repeat</keyword>
<keyword evidence="9" id="KW-0611">Plant defense</keyword>
<evidence type="ECO:0000259" key="12">
    <source>
        <dbReference type="Pfam" id="PF23559"/>
    </source>
</evidence>
<feature type="domain" description="NB-ARC" evidence="11">
    <location>
        <begin position="1"/>
        <end position="144"/>
    </location>
</feature>
<keyword evidence="5" id="KW-0433">Leucine-rich repeat</keyword>
<dbReference type="SUPFAM" id="SSF52540">
    <property type="entry name" value="P-loop containing nucleoside triphosphate hydrolases"/>
    <property type="match status" value="1"/>
</dbReference>
<comment type="function">
    <text evidence="1">Confers resistance to late blight (Phytophthora infestans) races carrying the avirulence gene Avr1. Resistance proteins guard the plant against pathogens that contain an appropriate avirulence protein via an indirect interaction with this avirulence protein. That triggers a defense system including the hypersensitive response, which restricts the pathogen growth.</text>
</comment>
<dbReference type="PANTHER" id="PTHR23155">
    <property type="entry name" value="DISEASE RESISTANCE PROTEIN RP"/>
    <property type="match status" value="1"/>
</dbReference>
<dbReference type="Pfam" id="PF00931">
    <property type="entry name" value="NB-ARC"/>
    <property type="match status" value="1"/>
</dbReference>
<dbReference type="InterPro" id="IPR002182">
    <property type="entry name" value="NB-ARC"/>
</dbReference>
<reference evidence="13" key="1">
    <citation type="journal article" date="2013" name="Genome Biol.">
        <title>Reference genomes and transcriptomes of Nicotiana sylvestris and Nicotiana tomentosiformis.</title>
        <authorList>
            <person name="Sierro N."/>
            <person name="Battey J.N."/>
            <person name="Ouadi S."/>
            <person name="Bovet L."/>
            <person name="Goepfert S."/>
            <person name="Bakaher N."/>
            <person name="Peitsch M.C."/>
            <person name="Ivanov N.V."/>
        </authorList>
    </citation>
    <scope>NUCLEOTIDE SEQUENCE [LARGE SCALE GENOMIC DNA]</scope>
</reference>
<dbReference type="GO" id="GO:0005524">
    <property type="term" value="F:ATP binding"/>
    <property type="evidence" value="ECO:0007669"/>
    <property type="project" value="UniProtKB-KW"/>
</dbReference>
<evidence type="ECO:0000256" key="9">
    <source>
        <dbReference type="ARBA" id="ARBA00022821"/>
    </source>
</evidence>
<dbReference type="InterPro" id="IPR036388">
    <property type="entry name" value="WH-like_DNA-bd_sf"/>
</dbReference>
<dbReference type="SUPFAM" id="SSF52058">
    <property type="entry name" value="L domain-like"/>
    <property type="match status" value="1"/>
</dbReference>
<dbReference type="AlphaFoldDB" id="A0A1U7WH54"/>
<dbReference type="GeneID" id="104224093"/>
<evidence type="ECO:0000259" key="11">
    <source>
        <dbReference type="Pfam" id="PF00931"/>
    </source>
</evidence>
<keyword evidence="10" id="KW-0067">ATP-binding</keyword>
<evidence type="ECO:0000256" key="2">
    <source>
        <dbReference type="ARBA" id="ARBA00004496"/>
    </source>
</evidence>
<sequence length="564" mass="63322">MGGIGKTALARASYNDPCLVNPFDIRAWITVSQEYQVRKMLLGILRCVTDLSDANAKTNDELAEQLYKSLKFKRFLIVLDDVWCIEVWDDVKRSFPDDKNGSGIVLTCRLDLFASSKSSPHLMSLLSMDQALKLLNLKVFGKESSPRELEKVGMEIVSRFISGESDQFLSLFALSYNYLPHPLKTCFLYMCAFPKGSMIVVSKLINLWVAEGFIEGTKSKNLEEIAEEYLRDLVSRNLAMVIKRRFNGRVKTCCIHDLLRDSVRREAEKENFLYVVSDHVDVLPGEAYSNRRLILHSEMVAIAEQRPSVPFTYSFLCCIGAGLPPFTSQLRSIIGYLGFKLLRVLDLGSSMFFTFPLEIAQLVNLRYLTLNCYDELPSCISELCHLKILIISSHLEGLALPADSWNMAQLRHVRLTRGCTMPDPMVASALVDGKSSKVLLDLQTLSYISFDLMYWEASDINFPNLECLLLYNCKNLIEIPVGIGDIPTLELIELYGCGSSANDSAKRIQISLQIQFTNSCDVKVMPKTAKELLLNGVAEDLVTVQLFGVKKKGSLDVTGKVVVM</sequence>
<dbReference type="Gene3D" id="3.80.10.10">
    <property type="entry name" value="Ribonuclease Inhibitor"/>
    <property type="match status" value="1"/>
</dbReference>
<dbReference type="InterPro" id="IPR027417">
    <property type="entry name" value="P-loop_NTPase"/>
</dbReference>
<comment type="similarity">
    <text evidence="3">Belongs to the disease resistance NB-LRR family.</text>
</comment>
<evidence type="ECO:0000256" key="3">
    <source>
        <dbReference type="ARBA" id="ARBA00008894"/>
    </source>
</evidence>
<comment type="subcellular location">
    <subcellularLocation>
        <location evidence="2">Cytoplasm</location>
    </subcellularLocation>
</comment>
<dbReference type="InterPro" id="IPR032675">
    <property type="entry name" value="LRR_dom_sf"/>
</dbReference>
<evidence type="ECO:0000256" key="5">
    <source>
        <dbReference type="ARBA" id="ARBA00022614"/>
    </source>
</evidence>
<feature type="domain" description="Disease resistance protein winged helix" evidence="12">
    <location>
        <begin position="193"/>
        <end position="261"/>
    </location>
</feature>
<evidence type="ECO:0000256" key="6">
    <source>
        <dbReference type="ARBA" id="ARBA00022667"/>
    </source>
</evidence>
<dbReference type="RefSeq" id="XP_009773969.1">
    <property type="nucleotide sequence ID" value="XM_009775667.1"/>
</dbReference>
<dbReference type="Proteomes" id="UP000189701">
    <property type="component" value="Unplaced"/>
</dbReference>
<evidence type="ECO:0000256" key="7">
    <source>
        <dbReference type="ARBA" id="ARBA00022737"/>
    </source>
</evidence>
<dbReference type="PANTHER" id="PTHR23155:SF1152">
    <property type="entry name" value="AAA+ ATPASE DOMAIN-CONTAINING PROTEIN"/>
    <property type="match status" value="1"/>
</dbReference>
<keyword evidence="4" id="KW-0963">Cytoplasm</keyword>
<protein>
    <submittedName>
        <fullName evidence="14">Late blight resistance protein homolog R1A-10</fullName>
    </submittedName>
</protein>
<evidence type="ECO:0000313" key="14">
    <source>
        <dbReference type="RefSeq" id="XP_009773969.1"/>
    </source>
</evidence>
<dbReference type="Pfam" id="PF23559">
    <property type="entry name" value="WHD_DRP"/>
    <property type="match status" value="1"/>
</dbReference>
<gene>
    <name evidence="14" type="primary">LOC104224093</name>
</gene>
<organism evidence="13 14">
    <name type="scientific">Nicotiana sylvestris</name>
    <name type="common">Wood tobacco</name>
    <name type="synonym">South American tobacco</name>
    <dbReference type="NCBI Taxonomy" id="4096"/>
    <lineage>
        <taxon>Eukaryota</taxon>
        <taxon>Viridiplantae</taxon>
        <taxon>Streptophyta</taxon>
        <taxon>Embryophyta</taxon>
        <taxon>Tracheophyta</taxon>
        <taxon>Spermatophyta</taxon>
        <taxon>Magnoliopsida</taxon>
        <taxon>eudicotyledons</taxon>
        <taxon>Gunneridae</taxon>
        <taxon>Pentapetalae</taxon>
        <taxon>asterids</taxon>
        <taxon>lamiids</taxon>
        <taxon>Solanales</taxon>
        <taxon>Solanaceae</taxon>
        <taxon>Nicotianoideae</taxon>
        <taxon>Nicotianeae</taxon>
        <taxon>Nicotiana</taxon>
    </lineage>
</organism>
<dbReference type="GO" id="GO:0005737">
    <property type="term" value="C:cytoplasm"/>
    <property type="evidence" value="ECO:0007669"/>
    <property type="project" value="UniProtKB-SubCell"/>
</dbReference>
<proteinExistence type="inferred from homology"/>
<dbReference type="GO" id="GO:0043531">
    <property type="term" value="F:ADP binding"/>
    <property type="evidence" value="ECO:0007669"/>
    <property type="project" value="InterPro"/>
</dbReference>